<organism evidence="1 2">
    <name type="scientific">Sphaerodactylus townsendi</name>
    <dbReference type="NCBI Taxonomy" id="933632"/>
    <lineage>
        <taxon>Eukaryota</taxon>
        <taxon>Metazoa</taxon>
        <taxon>Chordata</taxon>
        <taxon>Craniata</taxon>
        <taxon>Vertebrata</taxon>
        <taxon>Euteleostomi</taxon>
        <taxon>Lepidosauria</taxon>
        <taxon>Squamata</taxon>
        <taxon>Bifurcata</taxon>
        <taxon>Gekkota</taxon>
        <taxon>Sphaerodactylidae</taxon>
        <taxon>Sphaerodactylus</taxon>
    </lineage>
</organism>
<accession>A0ACB8GEQ8</accession>
<sequence length="1022" mass="112768">MCVQQILYAHMMSTCVFFCDASCYFLCSTAVLANQRDIIFLLDGSANVGNTNFPFVRDFLVNLVRLLQVGIDDVRIGVVQFSENPKTEFFLNTFLTKSDVLSRLSQLRLQGGSVLNFGSALDFVLSDHFTEAGGSRIDENVPQVLVFLAAGPSSDSFRQAANSLARAGVLTFCIGVRNAVRADLQQIAFNPQMVYFKDDFSSLAALPQDMIRPLTTYIRERKKDILFLTDGSANLAGQFPAVRDFVVRVISDLDVKPDGVRVAVAQFSDNVQVEFNFEEIPSKADILQKVKRMRIKSGRQLNIGAALEYAQRNIFVRGAGSRIDEGVPQFLVLLAAGRSSDNVEQGANALKRANVVPFVIRARTAYPAELEKIVFDPQFLISADSLSRIVEVHPKIVNLLKTTQLAPAEVQKKDVVFLIEGSDGIRSSFPALKTFIENVVQSMKVGLDDIRVAVVQYSNVPKAEFLLNAHPDQNSVISAVRRLSPMGGSPVNTGAALNFVLRNVFVSQGGSRDDEGVPLFLILVTAEKSRDDVERPSISLKGRGAIPFAIGFGNADISELQTISFVPELSLFIPDVRQLSNLQEVISKRVILLSREEIETMEPILLPPTTVDRKRDVVFLVDGSQSAVPDFLSVREFIERLVTSLNVDADATRVAVVQFSDDARADFLLNTYSTKDEVQVAVRRLRPKGGRQLNIGSALEFVSKNIFTRPSGSRIEEGVPQFLILLISRQSDDEVEDPALEVKQVGVAPLVVGKNVDIQELVQIGLSPEYVFQVSTYQDLSSLTQNLLTPVTTLTTQEIRRLIGEIRPPPDIGTDAKDVVFLIDSSTGVGSDNTARIRDFITRFVERLDVGERQVRVALVQFSNNVFPEFYLKDCRAKSDLLNALRRLRYRGGAPLNVGKALDYVVKNIFVKPAGSRREDGVPQHLFLILGGRSQDDISRPASALQASGIKSLGIGAGKADSAELERITREGSAVFFVPQFTELQGIENRIFALFQQLPEPPLEPEILPVGQSFFSKVMLRF</sequence>
<keyword evidence="2" id="KW-1185">Reference proteome</keyword>
<protein>
    <submittedName>
        <fullName evidence="1">Uncharacterized protein</fullName>
    </submittedName>
</protein>
<dbReference type="EMBL" id="CM037614">
    <property type="protein sequence ID" value="KAH8017937.1"/>
    <property type="molecule type" value="Genomic_DNA"/>
</dbReference>
<comment type="caution">
    <text evidence="1">The sequence shown here is derived from an EMBL/GenBank/DDBJ whole genome shotgun (WGS) entry which is preliminary data.</text>
</comment>
<proteinExistence type="predicted"/>
<reference evidence="1" key="1">
    <citation type="submission" date="2021-08" db="EMBL/GenBank/DDBJ databases">
        <title>The first chromosome-level gecko genome reveals the dynamic sex chromosomes of Neotropical dwarf geckos (Sphaerodactylidae: Sphaerodactylus).</title>
        <authorList>
            <person name="Pinto B.J."/>
            <person name="Keating S.E."/>
            <person name="Gamble T."/>
        </authorList>
    </citation>
    <scope>NUCLEOTIDE SEQUENCE</scope>
    <source>
        <strain evidence="1">TG3544</strain>
    </source>
</reference>
<evidence type="ECO:0000313" key="2">
    <source>
        <dbReference type="Proteomes" id="UP000827872"/>
    </source>
</evidence>
<name>A0ACB8GEQ8_9SAUR</name>
<evidence type="ECO:0000313" key="1">
    <source>
        <dbReference type="EMBL" id="KAH8017937.1"/>
    </source>
</evidence>
<dbReference type="Proteomes" id="UP000827872">
    <property type="component" value="Linkage Group LG01"/>
</dbReference>
<gene>
    <name evidence="1" type="ORF">K3G42_033272</name>
</gene>